<accession>H1VUF7</accession>
<feature type="chain" id="PRO_5003556325" evidence="1">
    <location>
        <begin position="18"/>
        <end position="53"/>
    </location>
</feature>
<dbReference type="HOGENOM" id="CLU_3074170_0_0_1"/>
<dbReference type="Gene3D" id="3.40.50.1820">
    <property type="entry name" value="alpha/beta hydrolase"/>
    <property type="match status" value="1"/>
</dbReference>
<dbReference type="AlphaFoldDB" id="H1VUF7"/>
<evidence type="ECO:0000313" key="2">
    <source>
        <dbReference type="EMBL" id="CCF43866.1"/>
    </source>
</evidence>
<dbReference type="InterPro" id="IPR029058">
    <property type="entry name" value="AB_hydrolase_fold"/>
</dbReference>
<dbReference type="Proteomes" id="UP000007174">
    <property type="component" value="Unassembled WGS sequence"/>
</dbReference>
<protein>
    <submittedName>
        <fullName evidence="2">Uncharacterized protein</fullName>
    </submittedName>
</protein>
<dbReference type="EMBL" id="CACQ02006434">
    <property type="protein sequence ID" value="CCF43866.1"/>
    <property type="molecule type" value="Genomic_DNA"/>
</dbReference>
<name>H1VUF7_COLHI</name>
<feature type="signal peptide" evidence="1">
    <location>
        <begin position="1"/>
        <end position="17"/>
    </location>
</feature>
<evidence type="ECO:0000313" key="3">
    <source>
        <dbReference type="Proteomes" id="UP000007174"/>
    </source>
</evidence>
<keyword evidence="1" id="KW-0732">Signal</keyword>
<evidence type="ECO:0000256" key="1">
    <source>
        <dbReference type="SAM" id="SignalP"/>
    </source>
</evidence>
<proteinExistence type="predicted"/>
<sequence>MKTAAVTTALLAALAAASPIEVRQASGCKAFTVLFARGTTEIGAPASGSRGPP</sequence>
<feature type="non-terminal residue" evidence="2">
    <location>
        <position position="53"/>
    </location>
</feature>
<dbReference type="STRING" id="759273.H1VUF7"/>
<reference evidence="3" key="1">
    <citation type="journal article" date="2012" name="Nat. Genet.">
        <title>Lifestyle transitions in plant pathogenic Colletotrichum fungi deciphered by genome and transcriptome analyses.</title>
        <authorList>
            <person name="O'Connell R.J."/>
            <person name="Thon M.R."/>
            <person name="Hacquard S."/>
            <person name="Amyotte S.G."/>
            <person name="Kleemann J."/>
            <person name="Torres M.F."/>
            <person name="Damm U."/>
            <person name="Buiate E.A."/>
            <person name="Epstein L."/>
            <person name="Alkan N."/>
            <person name="Altmueller J."/>
            <person name="Alvarado-Balderrama L."/>
            <person name="Bauser C.A."/>
            <person name="Becker C."/>
            <person name="Birren B.W."/>
            <person name="Chen Z."/>
            <person name="Choi J."/>
            <person name="Crouch J.A."/>
            <person name="Duvick J.P."/>
            <person name="Farman M.A."/>
            <person name="Gan P."/>
            <person name="Heiman D."/>
            <person name="Henrissat B."/>
            <person name="Howard R.J."/>
            <person name="Kabbage M."/>
            <person name="Koch C."/>
            <person name="Kracher B."/>
            <person name="Kubo Y."/>
            <person name="Law A.D."/>
            <person name="Lebrun M.-H."/>
            <person name="Lee Y.-H."/>
            <person name="Miyara I."/>
            <person name="Moore N."/>
            <person name="Neumann U."/>
            <person name="Nordstroem K."/>
            <person name="Panaccione D.G."/>
            <person name="Panstruga R."/>
            <person name="Place M."/>
            <person name="Proctor R.H."/>
            <person name="Prusky D."/>
            <person name="Rech G."/>
            <person name="Reinhardt R."/>
            <person name="Rollins J.A."/>
            <person name="Rounsley S."/>
            <person name="Schardl C.L."/>
            <person name="Schwartz D.C."/>
            <person name="Shenoy N."/>
            <person name="Shirasu K."/>
            <person name="Sikhakolli U.R."/>
            <person name="Stueber K."/>
            <person name="Sukno S.A."/>
            <person name="Sweigard J.A."/>
            <person name="Takano Y."/>
            <person name="Takahara H."/>
            <person name="Trail F."/>
            <person name="van der Does H.C."/>
            <person name="Voll L.M."/>
            <person name="Will I."/>
            <person name="Young S."/>
            <person name="Zeng Q."/>
            <person name="Zhang J."/>
            <person name="Zhou S."/>
            <person name="Dickman M.B."/>
            <person name="Schulze-Lefert P."/>
            <person name="Ver Loren van Themaat E."/>
            <person name="Ma L.-J."/>
            <person name="Vaillancourt L.J."/>
        </authorList>
    </citation>
    <scope>NUCLEOTIDE SEQUENCE [LARGE SCALE GENOMIC DNA]</scope>
    <source>
        <strain evidence="3">IMI 349063</strain>
    </source>
</reference>
<gene>
    <name evidence="2" type="ORF">CH063_03179</name>
</gene>
<organism evidence="2 3">
    <name type="scientific">Colletotrichum higginsianum (strain IMI 349063)</name>
    <name type="common">Crucifer anthracnose fungus</name>
    <dbReference type="NCBI Taxonomy" id="759273"/>
    <lineage>
        <taxon>Eukaryota</taxon>
        <taxon>Fungi</taxon>
        <taxon>Dikarya</taxon>
        <taxon>Ascomycota</taxon>
        <taxon>Pezizomycotina</taxon>
        <taxon>Sordariomycetes</taxon>
        <taxon>Hypocreomycetidae</taxon>
        <taxon>Glomerellales</taxon>
        <taxon>Glomerellaceae</taxon>
        <taxon>Colletotrichum</taxon>
        <taxon>Colletotrichum destructivum species complex</taxon>
    </lineage>
</organism>